<gene>
    <name evidence="8" type="ORF">GCM10011519_14970</name>
</gene>
<evidence type="ECO:0000256" key="1">
    <source>
        <dbReference type="ARBA" id="ARBA00004651"/>
    </source>
</evidence>
<dbReference type="Proteomes" id="UP000649179">
    <property type="component" value="Unassembled WGS sequence"/>
</dbReference>
<feature type="transmembrane region" description="Helical" evidence="7">
    <location>
        <begin position="330"/>
        <end position="354"/>
    </location>
</feature>
<proteinExistence type="predicted"/>
<name>A0A917BJQ7_9ACTN</name>
<dbReference type="PANTHER" id="PTHR30213:SF0">
    <property type="entry name" value="UPF0761 MEMBRANE PROTEIN YIHY"/>
    <property type="match status" value="1"/>
</dbReference>
<dbReference type="Pfam" id="PF03631">
    <property type="entry name" value="Virul_fac_BrkB"/>
    <property type="match status" value="1"/>
</dbReference>
<feature type="compositionally biased region" description="Basic and acidic residues" evidence="6">
    <location>
        <begin position="36"/>
        <end position="46"/>
    </location>
</feature>
<keyword evidence="5 7" id="KW-0472">Membrane</keyword>
<reference evidence="8" key="1">
    <citation type="journal article" date="2014" name="Int. J. Syst. Evol. Microbiol.">
        <title>Complete genome sequence of Corynebacterium casei LMG S-19264T (=DSM 44701T), isolated from a smear-ripened cheese.</title>
        <authorList>
            <consortium name="US DOE Joint Genome Institute (JGI-PGF)"/>
            <person name="Walter F."/>
            <person name="Albersmeier A."/>
            <person name="Kalinowski J."/>
            <person name="Ruckert C."/>
        </authorList>
    </citation>
    <scope>NUCLEOTIDE SEQUENCE</scope>
    <source>
        <strain evidence="8">CGMCC 1.16067</strain>
    </source>
</reference>
<keyword evidence="4 7" id="KW-1133">Transmembrane helix</keyword>
<comment type="caution">
    <text evidence="8">The sequence shown here is derived from an EMBL/GenBank/DDBJ whole genome shotgun (WGS) entry which is preliminary data.</text>
</comment>
<feature type="transmembrane region" description="Helical" evidence="7">
    <location>
        <begin position="210"/>
        <end position="234"/>
    </location>
</feature>
<evidence type="ECO:0000256" key="6">
    <source>
        <dbReference type="SAM" id="MobiDB-lite"/>
    </source>
</evidence>
<evidence type="ECO:0000256" key="2">
    <source>
        <dbReference type="ARBA" id="ARBA00022475"/>
    </source>
</evidence>
<feature type="transmembrane region" description="Helical" evidence="7">
    <location>
        <begin position="366"/>
        <end position="387"/>
    </location>
</feature>
<evidence type="ECO:0000256" key="4">
    <source>
        <dbReference type="ARBA" id="ARBA00022989"/>
    </source>
</evidence>
<dbReference type="InterPro" id="IPR017039">
    <property type="entry name" value="Virul_fac_BrkB"/>
</dbReference>
<feature type="compositionally biased region" description="Basic and acidic residues" evidence="6">
    <location>
        <begin position="1"/>
        <end position="20"/>
    </location>
</feature>
<feature type="region of interest" description="Disordered" evidence="6">
    <location>
        <begin position="1"/>
        <end position="126"/>
    </location>
</feature>
<keyword evidence="9" id="KW-1185">Reference proteome</keyword>
<evidence type="ECO:0008006" key="10">
    <source>
        <dbReference type="Google" id="ProtNLM"/>
    </source>
</evidence>
<sequence length="452" mass="48951">MFGRRKGSDAADVTEDRPAVDEPGSTAPIRSVGIDLDERRPEREPAEQPARPADDTAVTALDGPGRDAEPTGPAEPDAARPVVEPTPDAEATQAVAVTRDLTPEERERRARSGRAVDDRPDPRRPSAWRAARSAVREFGRDQCTDLAAALTYYAVLSIFPAALALLSILGLVSDPERYVDKIADVARPLVSQDTLEQIRNALENLTRSDVAGVGLVVGVVVALFSASAYVGAFGRAMNRILEVEEGRPVWKLRPAQILVTLVTVLLVAVALVILVVSGPVARSVGDVLGLEGTAVTVWNIAKWPVLALIVIALVGILYRSTPNARQKFRWLSPGAFVAIVVWLLASAAFAFYVANVSSYDRTFGSVAGAVVALLWLWLTNLALLFGAELDSELERHRQLQGGLLAEVSLQLPVRDDRTIRKRASKQEQVVAAHREVRESFLGGGQMEDRPYR</sequence>
<protein>
    <recommendedName>
        <fullName evidence="10">YihY/virulence factor BrkB family protein</fullName>
    </recommendedName>
</protein>
<dbReference type="RefSeq" id="WP_188779212.1">
    <property type="nucleotide sequence ID" value="NZ_BMKQ01000001.1"/>
</dbReference>
<dbReference type="GO" id="GO:0005886">
    <property type="term" value="C:plasma membrane"/>
    <property type="evidence" value="ECO:0007669"/>
    <property type="project" value="UniProtKB-SubCell"/>
</dbReference>
<keyword evidence="3 7" id="KW-0812">Transmembrane</keyword>
<comment type="subcellular location">
    <subcellularLocation>
        <location evidence="1">Cell membrane</location>
        <topology evidence="1">Multi-pass membrane protein</topology>
    </subcellularLocation>
</comment>
<keyword evidence="2" id="KW-1003">Cell membrane</keyword>
<feature type="compositionally biased region" description="Basic and acidic residues" evidence="6">
    <location>
        <begin position="101"/>
        <end position="124"/>
    </location>
</feature>
<evidence type="ECO:0000256" key="7">
    <source>
        <dbReference type="SAM" id="Phobius"/>
    </source>
</evidence>
<dbReference type="NCBIfam" id="TIGR00765">
    <property type="entry name" value="yihY_not_rbn"/>
    <property type="match status" value="1"/>
</dbReference>
<feature type="transmembrane region" description="Helical" evidence="7">
    <location>
        <begin position="300"/>
        <end position="318"/>
    </location>
</feature>
<evidence type="ECO:0000256" key="5">
    <source>
        <dbReference type="ARBA" id="ARBA00023136"/>
    </source>
</evidence>
<feature type="transmembrane region" description="Helical" evidence="7">
    <location>
        <begin position="150"/>
        <end position="172"/>
    </location>
</feature>
<accession>A0A917BJQ7</accession>
<reference evidence="8" key="2">
    <citation type="submission" date="2020-09" db="EMBL/GenBank/DDBJ databases">
        <authorList>
            <person name="Sun Q."/>
            <person name="Zhou Y."/>
        </authorList>
    </citation>
    <scope>NUCLEOTIDE SEQUENCE</scope>
    <source>
        <strain evidence="8">CGMCC 1.16067</strain>
    </source>
</reference>
<dbReference type="PANTHER" id="PTHR30213">
    <property type="entry name" value="INNER MEMBRANE PROTEIN YHJD"/>
    <property type="match status" value="1"/>
</dbReference>
<dbReference type="EMBL" id="BMKQ01000001">
    <property type="protein sequence ID" value="GGF42146.1"/>
    <property type="molecule type" value="Genomic_DNA"/>
</dbReference>
<evidence type="ECO:0000313" key="8">
    <source>
        <dbReference type="EMBL" id="GGF42146.1"/>
    </source>
</evidence>
<evidence type="ECO:0000313" key="9">
    <source>
        <dbReference type="Proteomes" id="UP000649179"/>
    </source>
</evidence>
<dbReference type="AlphaFoldDB" id="A0A917BJQ7"/>
<feature type="transmembrane region" description="Helical" evidence="7">
    <location>
        <begin position="255"/>
        <end position="280"/>
    </location>
</feature>
<evidence type="ECO:0000256" key="3">
    <source>
        <dbReference type="ARBA" id="ARBA00022692"/>
    </source>
</evidence>
<organism evidence="8 9">
    <name type="scientific">Marmoricola endophyticus</name>
    <dbReference type="NCBI Taxonomy" id="2040280"/>
    <lineage>
        <taxon>Bacteria</taxon>
        <taxon>Bacillati</taxon>
        <taxon>Actinomycetota</taxon>
        <taxon>Actinomycetes</taxon>
        <taxon>Propionibacteriales</taxon>
        <taxon>Nocardioidaceae</taxon>
        <taxon>Marmoricola</taxon>
    </lineage>
</organism>